<proteinExistence type="predicted"/>
<dbReference type="Gene3D" id="3.20.20.80">
    <property type="entry name" value="Glycosidases"/>
    <property type="match status" value="1"/>
</dbReference>
<accession>A0A6J7S1Q1</accession>
<dbReference type="AlphaFoldDB" id="A0A6J7S1Q1"/>
<sequence length="281" mass="30779">MELANTYGATPIYSEKEGEITFTYQKTYTEGSASCTATRVVWYQNSRAYLARMELVAKYKLGGLTQWTLGQEDAESMPALREYAKSISPDVIIASLASDKIESSYADKSKISALFTLSDKRPAAGLPISIEARGEDEIEWKKIGEGTTSVTGVAEWDLILGRNMRLRALSPGSWERLSATSNEMAVSVKPLLEINAPTFAKAGVEFAISVKSVPSEGSFNLEELVKGKWVQIDQVTLAAPAESVLFNATSTVRGFHKYRITTAPSARLLGKVSEEFTILIR</sequence>
<dbReference type="InterPro" id="IPR029070">
    <property type="entry name" value="Chitinase_insertion_sf"/>
</dbReference>
<dbReference type="EMBL" id="CAFBPY010000018">
    <property type="protein sequence ID" value="CAB5034712.1"/>
    <property type="molecule type" value="Genomic_DNA"/>
</dbReference>
<gene>
    <name evidence="1" type="ORF">UFOPK4209_00203</name>
</gene>
<evidence type="ECO:0000313" key="1">
    <source>
        <dbReference type="EMBL" id="CAB5034712.1"/>
    </source>
</evidence>
<protein>
    <submittedName>
        <fullName evidence="1">Unannotated protein</fullName>
    </submittedName>
</protein>
<organism evidence="1">
    <name type="scientific">freshwater metagenome</name>
    <dbReference type="NCBI Taxonomy" id="449393"/>
    <lineage>
        <taxon>unclassified sequences</taxon>
        <taxon>metagenomes</taxon>
        <taxon>ecological metagenomes</taxon>
    </lineage>
</organism>
<dbReference type="Gene3D" id="3.10.50.10">
    <property type="match status" value="1"/>
</dbReference>
<reference evidence="1" key="1">
    <citation type="submission" date="2020-05" db="EMBL/GenBank/DDBJ databases">
        <authorList>
            <person name="Chiriac C."/>
            <person name="Salcher M."/>
            <person name="Ghai R."/>
            <person name="Kavagutti S V."/>
        </authorList>
    </citation>
    <scope>NUCLEOTIDE SEQUENCE</scope>
</reference>
<name>A0A6J7S1Q1_9ZZZZ</name>